<dbReference type="Proteomes" id="UP000054166">
    <property type="component" value="Unassembled WGS sequence"/>
</dbReference>
<gene>
    <name evidence="5" type="ORF">PILCRDRAFT_73074</name>
</gene>
<dbReference type="OrthoDB" id="2692435at2759"/>
<accession>A0A0C3FN22</accession>
<keyword evidence="2" id="KW-0863">Zinc-finger</keyword>
<evidence type="ECO:0000259" key="4">
    <source>
        <dbReference type="PROSITE" id="PS50158"/>
    </source>
</evidence>
<dbReference type="GO" id="GO:0008270">
    <property type="term" value="F:zinc ion binding"/>
    <property type="evidence" value="ECO:0007669"/>
    <property type="project" value="UniProtKB-KW"/>
</dbReference>
<keyword evidence="6" id="KW-1185">Reference proteome</keyword>
<protein>
    <recommendedName>
        <fullName evidence="4">CCHC-type domain-containing protein</fullName>
    </recommendedName>
</protein>
<dbReference type="PROSITE" id="PS50158">
    <property type="entry name" value="ZF_CCHC"/>
    <property type="match status" value="1"/>
</dbReference>
<evidence type="ECO:0000313" key="5">
    <source>
        <dbReference type="EMBL" id="KIM80636.1"/>
    </source>
</evidence>
<sequence length="53" mass="5554">MGASLQAKHSKGGQKNNKSKVNPNTECYSCHKKGHVASKCWAKGGGKEGQGPN</sequence>
<proteinExistence type="predicted"/>
<dbReference type="GO" id="GO:0003676">
    <property type="term" value="F:nucleic acid binding"/>
    <property type="evidence" value="ECO:0007669"/>
    <property type="project" value="InterPro"/>
</dbReference>
<dbReference type="SUPFAM" id="SSF57756">
    <property type="entry name" value="Retrovirus zinc finger-like domains"/>
    <property type="match status" value="1"/>
</dbReference>
<dbReference type="AlphaFoldDB" id="A0A0C3FN22"/>
<feature type="region of interest" description="Disordered" evidence="3">
    <location>
        <begin position="1"/>
        <end position="25"/>
    </location>
</feature>
<name>A0A0C3FN22_PILCF</name>
<keyword evidence="1" id="KW-0507">mRNA processing</keyword>
<dbReference type="EMBL" id="KN833003">
    <property type="protein sequence ID" value="KIM80636.1"/>
    <property type="molecule type" value="Genomic_DNA"/>
</dbReference>
<dbReference type="InterPro" id="IPR036875">
    <property type="entry name" value="Znf_CCHC_sf"/>
</dbReference>
<feature type="domain" description="CCHC-type" evidence="4">
    <location>
        <begin position="27"/>
        <end position="40"/>
    </location>
</feature>
<dbReference type="GO" id="GO:0006397">
    <property type="term" value="P:mRNA processing"/>
    <property type="evidence" value="ECO:0007669"/>
    <property type="project" value="UniProtKB-KW"/>
</dbReference>
<evidence type="ECO:0000256" key="2">
    <source>
        <dbReference type="PROSITE-ProRule" id="PRU00047"/>
    </source>
</evidence>
<keyword evidence="2" id="KW-0479">Metal-binding</keyword>
<evidence type="ECO:0000256" key="1">
    <source>
        <dbReference type="ARBA" id="ARBA00022664"/>
    </source>
</evidence>
<organism evidence="5 6">
    <name type="scientific">Piloderma croceum (strain F 1598)</name>
    <dbReference type="NCBI Taxonomy" id="765440"/>
    <lineage>
        <taxon>Eukaryota</taxon>
        <taxon>Fungi</taxon>
        <taxon>Dikarya</taxon>
        <taxon>Basidiomycota</taxon>
        <taxon>Agaricomycotina</taxon>
        <taxon>Agaricomycetes</taxon>
        <taxon>Agaricomycetidae</taxon>
        <taxon>Atheliales</taxon>
        <taxon>Atheliaceae</taxon>
        <taxon>Piloderma</taxon>
    </lineage>
</organism>
<reference evidence="6" key="2">
    <citation type="submission" date="2015-01" db="EMBL/GenBank/DDBJ databases">
        <title>Evolutionary Origins and Diversification of the Mycorrhizal Mutualists.</title>
        <authorList>
            <consortium name="DOE Joint Genome Institute"/>
            <consortium name="Mycorrhizal Genomics Consortium"/>
            <person name="Kohler A."/>
            <person name="Kuo A."/>
            <person name="Nagy L.G."/>
            <person name="Floudas D."/>
            <person name="Copeland A."/>
            <person name="Barry K.W."/>
            <person name="Cichocki N."/>
            <person name="Veneault-Fourrey C."/>
            <person name="LaButti K."/>
            <person name="Lindquist E.A."/>
            <person name="Lipzen A."/>
            <person name="Lundell T."/>
            <person name="Morin E."/>
            <person name="Murat C."/>
            <person name="Riley R."/>
            <person name="Ohm R."/>
            <person name="Sun H."/>
            <person name="Tunlid A."/>
            <person name="Henrissat B."/>
            <person name="Grigoriev I.V."/>
            <person name="Hibbett D.S."/>
            <person name="Martin F."/>
        </authorList>
    </citation>
    <scope>NUCLEOTIDE SEQUENCE [LARGE SCALE GENOMIC DNA]</scope>
    <source>
        <strain evidence="6">F 1598</strain>
    </source>
</reference>
<dbReference type="Gene3D" id="4.10.60.10">
    <property type="entry name" value="Zinc finger, CCHC-type"/>
    <property type="match status" value="1"/>
</dbReference>
<feature type="compositionally biased region" description="Polar residues" evidence="3">
    <location>
        <begin position="13"/>
        <end position="25"/>
    </location>
</feature>
<reference evidence="5 6" key="1">
    <citation type="submission" date="2014-04" db="EMBL/GenBank/DDBJ databases">
        <authorList>
            <consortium name="DOE Joint Genome Institute"/>
            <person name="Kuo A."/>
            <person name="Tarkka M."/>
            <person name="Buscot F."/>
            <person name="Kohler A."/>
            <person name="Nagy L.G."/>
            <person name="Floudas D."/>
            <person name="Copeland A."/>
            <person name="Barry K.W."/>
            <person name="Cichocki N."/>
            <person name="Veneault-Fourrey C."/>
            <person name="LaButti K."/>
            <person name="Lindquist E.A."/>
            <person name="Lipzen A."/>
            <person name="Lundell T."/>
            <person name="Morin E."/>
            <person name="Murat C."/>
            <person name="Sun H."/>
            <person name="Tunlid A."/>
            <person name="Henrissat B."/>
            <person name="Grigoriev I.V."/>
            <person name="Hibbett D.S."/>
            <person name="Martin F."/>
            <person name="Nordberg H.P."/>
            <person name="Cantor M.N."/>
            <person name="Hua S.X."/>
        </authorList>
    </citation>
    <scope>NUCLEOTIDE SEQUENCE [LARGE SCALE GENOMIC DNA]</scope>
    <source>
        <strain evidence="5 6">F 1598</strain>
    </source>
</reference>
<keyword evidence="2" id="KW-0862">Zinc</keyword>
<evidence type="ECO:0000256" key="3">
    <source>
        <dbReference type="SAM" id="MobiDB-lite"/>
    </source>
</evidence>
<dbReference type="InParanoid" id="A0A0C3FN22"/>
<evidence type="ECO:0000313" key="6">
    <source>
        <dbReference type="Proteomes" id="UP000054166"/>
    </source>
</evidence>
<dbReference type="HOGENOM" id="CLU_3069518_0_0_1"/>
<dbReference type="InterPro" id="IPR001878">
    <property type="entry name" value="Znf_CCHC"/>
</dbReference>